<keyword evidence="1" id="KW-0813">Transport</keyword>
<dbReference type="InterPro" id="IPR051782">
    <property type="entry name" value="ABC_Transporter_VariousFunc"/>
</dbReference>
<dbReference type="SMART" id="SM00382">
    <property type="entry name" value="AAA"/>
    <property type="match status" value="1"/>
</dbReference>
<dbReference type="InterPro" id="IPR003593">
    <property type="entry name" value="AAA+_ATPase"/>
</dbReference>
<feature type="domain" description="ABC transporter" evidence="4">
    <location>
        <begin position="4"/>
        <end position="229"/>
    </location>
</feature>
<reference evidence="5 6" key="1">
    <citation type="submission" date="2021-02" db="EMBL/GenBank/DDBJ databases">
        <title>Actinophytocola xerophila sp. nov., isolated from soil of cotton cropping field.</title>
        <authorList>
            <person name="Huang R."/>
            <person name="Chen X."/>
            <person name="Ge X."/>
            <person name="Liu W."/>
        </authorList>
    </citation>
    <scope>NUCLEOTIDE SEQUENCE [LARGE SCALE GENOMIC DNA]</scope>
    <source>
        <strain evidence="5 6">S1-96</strain>
    </source>
</reference>
<dbReference type="Proteomes" id="UP001156441">
    <property type="component" value="Unassembled WGS sequence"/>
</dbReference>
<keyword evidence="6" id="KW-1185">Reference proteome</keyword>
<dbReference type="InterPro" id="IPR027417">
    <property type="entry name" value="P-loop_NTPase"/>
</dbReference>
<keyword evidence="3 5" id="KW-0067">ATP-binding</keyword>
<protein>
    <submittedName>
        <fullName evidence="5">ABC transporter ATP-binding protein</fullName>
    </submittedName>
</protein>
<dbReference type="PANTHER" id="PTHR42939:SF1">
    <property type="entry name" value="ABC TRANSPORTER ATP-BINDING PROTEIN ALBC-RELATED"/>
    <property type="match status" value="1"/>
</dbReference>
<name>A0ABT2JJF0_9PSEU</name>
<dbReference type="SUPFAM" id="SSF52540">
    <property type="entry name" value="P-loop containing nucleoside triphosphate hydrolases"/>
    <property type="match status" value="1"/>
</dbReference>
<sequence>MTVLRAQGLGKKYKRRWALSGCALDIPAGHVSGLVGPNGAGKSTLLNLAAGMLTPTAGTIEVCGGVPGSGPGQLAKVGFVAQNTPVYPGLTVAEHLRLGAHLNPRWDDALARDRVDRLGLDPAQHAGKLSGGQRAQLALTIGLAKRPELLLLDEPVAALDPLARREFLADLMEAVAEHGLSVVLSSHLVSDLERVCDHLIVLVDSQVRVVGEVEDLLDSHLRLTGPRRDLDTLPADQHVVSASHTDRQTTVLVRAEAPVLDPTWTVGRLTLEDLVLAYMSNPTAARPALEVLR</sequence>
<dbReference type="InterPro" id="IPR003439">
    <property type="entry name" value="ABC_transporter-like_ATP-bd"/>
</dbReference>
<evidence type="ECO:0000313" key="5">
    <source>
        <dbReference type="EMBL" id="MCT2587846.1"/>
    </source>
</evidence>
<dbReference type="GO" id="GO:0005524">
    <property type="term" value="F:ATP binding"/>
    <property type="evidence" value="ECO:0007669"/>
    <property type="project" value="UniProtKB-KW"/>
</dbReference>
<organism evidence="5 6">
    <name type="scientific">Actinophytocola gossypii</name>
    <dbReference type="NCBI Taxonomy" id="2812003"/>
    <lineage>
        <taxon>Bacteria</taxon>
        <taxon>Bacillati</taxon>
        <taxon>Actinomycetota</taxon>
        <taxon>Actinomycetes</taxon>
        <taxon>Pseudonocardiales</taxon>
        <taxon>Pseudonocardiaceae</taxon>
    </lineage>
</organism>
<dbReference type="Gene3D" id="3.40.50.300">
    <property type="entry name" value="P-loop containing nucleotide triphosphate hydrolases"/>
    <property type="match status" value="1"/>
</dbReference>
<gene>
    <name evidence="5" type="ORF">JT362_32500</name>
</gene>
<dbReference type="PROSITE" id="PS50893">
    <property type="entry name" value="ABC_TRANSPORTER_2"/>
    <property type="match status" value="1"/>
</dbReference>
<evidence type="ECO:0000256" key="2">
    <source>
        <dbReference type="ARBA" id="ARBA00022741"/>
    </source>
</evidence>
<dbReference type="RefSeq" id="WP_260195757.1">
    <property type="nucleotide sequence ID" value="NZ_JAFFZE010000029.1"/>
</dbReference>
<evidence type="ECO:0000256" key="3">
    <source>
        <dbReference type="ARBA" id="ARBA00022840"/>
    </source>
</evidence>
<keyword evidence="2" id="KW-0547">Nucleotide-binding</keyword>
<accession>A0ABT2JJF0</accession>
<dbReference type="PANTHER" id="PTHR42939">
    <property type="entry name" value="ABC TRANSPORTER ATP-BINDING PROTEIN ALBC-RELATED"/>
    <property type="match status" value="1"/>
</dbReference>
<proteinExistence type="predicted"/>
<evidence type="ECO:0000256" key="1">
    <source>
        <dbReference type="ARBA" id="ARBA00022448"/>
    </source>
</evidence>
<dbReference type="EMBL" id="JAFFZE010000029">
    <property type="protein sequence ID" value="MCT2587846.1"/>
    <property type="molecule type" value="Genomic_DNA"/>
</dbReference>
<evidence type="ECO:0000259" key="4">
    <source>
        <dbReference type="PROSITE" id="PS50893"/>
    </source>
</evidence>
<comment type="caution">
    <text evidence="5">The sequence shown here is derived from an EMBL/GenBank/DDBJ whole genome shotgun (WGS) entry which is preliminary data.</text>
</comment>
<evidence type="ECO:0000313" key="6">
    <source>
        <dbReference type="Proteomes" id="UP001156441"/>
    </source>
</evidence>
<dbReference type="CDD" id="cd03230">
    <property type="entry name" value="ABC_DR_subfamily_A"/>
    <property type="match status" value="1"/>
</dbReference>
<dbReference type="Pfam" id="PF00005">
    <property type="entry name" value="ABC_tran"/>
    <property type="match status" value="1"/>
</dbReference>